<dbReference type="Pfam" id="PF06291">
    <property type="entry name" value="Lambda_Bor"/>
    <property type="match status" value="1"/>
</dbReference>
<dbReference type="InterPro" id="IPR010438">
    <property type="entry name" value="Lambda_Bor"/>
</dbReference>
<feature type="chain" id="PRO_5024275606" evidence="1">
    <location>
        <begin position="27"/>
        <end position="99"/>
    </location>
</feature>
<gene>
    <name evidence="2" type="ORF">CWB99_21420</name>
</gene>
<dbReference type="Proteomes" id="UP000310249">
    <property type="component" value="Unassembled WGS sequence"/>
</dbReference>
<organism evidence="2 3">
    <name type="scientific">Pseudoalteromonas rubra</name>
    <dbReference type="NCBI Taxonomy" id="43658"/>
    <lineage>
        <taxon>Bacteria</taxon>
        <taxon>Pseudomonadati</taxon>
        <taxon>Pseudomonadota</taxon>
        <taxon>Gammaproteobacteria</taxon>
        <taxon>Alteromonadales</taxon>
        <taxon>Pseudoalteromonadaceae</taxon>
        <taxon>Pseudoalteromonas</taxon>
    </lineage>
</organism>
<dbReference type="AlphaFoldDB" id="A0A5S3WFT3"/>
<dbReference type="PROSITE" id="PS51257">
    <property type="entry name" value="PROKAR_LIPOPROTEIN"/>
    <property type="match status" value="1"/>
</dbReference>
<dbReference type="EMBL" id="PNCI01000062">
    <property type="protein sequence ID" value="TMP25129.1"/>
    <property type="molecule type" value="Genomic_DNA"/>
</dbReference>
<name>A0A5S3WFT3_9GAMM</name>
<reference evidence="3" key="2">
    <citation type="submission" date="2019-06" db="EMBL/GenBank/DDBJ databases">
        <title>Co-occurence of chitin degradation, pigmentation and bioactivity in marine Pseudoalteromonas.</title>
        <authorList>
            <person name="Sonnenschein E.C."/>
            <person name="Bech P.K."/>
        </authorList>
    </citation>
    <scope>NUCLEOTIDE SEQUENCE [LARGE SCALE GENOMIC DNA]</scope>
    <source>
        <strain evidence="3">S2676</strain>
    </source>
</reference>
<keyword evidence="1" id="KW-0732">Signal</keyword>
<comment type="caution">
    <text evidence="2">The sequence shown here is derived from an EMBL/GenBank/DDBJ whole genome shotgun (WGS) entry which is preliminary data.</text>
</comment>
<dbReference type="OrthoDB" id="332829at2"/>
<keyword evidence="2" id="KW-0449">Lipoprotein</keyword>
<dbReference type="RefSeq" id="WP_138553212.1">
    <property type="nucleotide sequence ID" value="NZ_PNCH01000065.1"/>
</dbReference>
<evidence type="ECO:0000313" key="3">
    <source>
        <dbReference type="Proteomes" id="UP000310249"/>
    </source>
</evidence>
<evidence type="ECO:0000256" key="1">
    <source>
        <dbReference type="SAM" id="SignalP"/>
    </source>
</evidence>
<feature type="signal peptide" evidence="1">
    <location>
        <begin position="1"/>
        <end position="26"/>
    </location>
</feature>
<evidence type="ECO:0000313" key="2">
    <source>
        <dbReference type="EMBL" id="TMP25129.1"/>
    </source>
</evidence>
<reference evidence="2 3" key="1">
    <citation type="submission" date="2018-01" db="EMBL/GenBank/DDBJ databases">
        <authorList>
            <person name="Paulsen S."/>
            <person name="Gram L.K."/>
        </authorList>
    </citation>
    <scope>NUCLEOTIDE SEQUENCE [LARGE SCALE GENOMIC DNA]</scope>
    <source>
        <strain evidence="2 3">S2676</strain>
    </source>
</reference>
<sequence>MKHIILSSLVTIALSGCAAQTFNINAANNTDTKTPTVQHSQHFFISGLGQEEITNASEICGGAENIVKVEAQHTFINGLLGAITFGIYTPRDAKVYCKA</sequence>
<accession>A0A5S3WFT3</accession>
<protein>
    <submittedName>
        <fullName evidence="2">Lipoprotein bor</fullName>
    </submittedName>
</protein>
<proteinExistence type="predicted"/>